<evidence type="ECO:0000313" key="3">
    <source>
        <dbReference type="Proteomes" id="UP000886879"/>
    </source>
</evidence>
<dbReference type="Proteomes" id="UP000886879">
    <property type="component" value="Unassembled WGS sequence"/>
</dbReference>
<comment type="caution">
    <text evidence="2">The sequence shown here is derived from an EMBL/GenBank/DDBJ whole genome shotgun (WGS) entry which is preliminary data.</text>
</comment>
<dbReference type="AlphaFoldDB" id="A0A9D0YSN7"/>
<reference evidence="2" key="2">
    <citation type="journal article" date="2021" name="PeerJ">
        <title>Extensive microbial diversity within the chicken gut microbiome revealed by metagenomics and culture.</title>
        <authorList>
            <person name="Gilroy R."/>
            <person name="Ravi A."/>
            <person name="Getino M."/>
            <person name="Pursley I."/>
            <person name="Horton D.L."/>
            <person name="Alikhan N.F."/>
            <person name="Baker D."/>
            <person name="Gharbi K."/>
            <person name="Hall N."/>
            <person name="Watson M."/>
            <person name="Adriaenssens E.M."/>
            <person name="Foster-Nyarko E."/>
            <person name="Jarju S."/>
            <person name="Secka A."/>
            <person name="Antonio M."/>
            <person name="Oren A."/>
            <person name="Chaudhuri R.R."/>
            <person name="La Ragione R."/>
            <person name="Hildebrand F."/>
            <person name="Pallen M.J."/>
        </authorList>
    </citation>
    <scope>NUCLEOTIDE SEQUENCE</scope>
    <source>
        <strain evidence="2">ChiGjej2B2-12916</strain>
    </source>
</reference>
<keyword evidence="1" id="KW-0472">Membrane</keyword>
<sequence length="40" mass="4178">MKNIWEKYISVAAKGFVIGGTMLVPGVSGGSMAMILGIYS</sequence>
<feature type="transmembrane region" description="Helical" evidence="1">
    <location>
        <begin position="12"/>
        <end position="39"/>
    </location>
</feature>
<reference evidence="2" key="1">
    <citation type="submission" date="2020-10" db="EMBL/GenBank/DDBJ databases">
        <authorList>
            <person name="Gilroy R."/>
        </authorList>
    </citation>
    <scope>NUCLEOTIDE SEQUENCE</scope>
    <source>
        <strain evidence="2">ChiGjej2B2-12916</strain>
    </source>
</reference>
<dbReference type="EMBL" id="DVFO01000064">
    <property type="protein sequence ID" value="HIQ61208.1"/>
    <property type="molecule type" value="Genomic_DNA"/>
</dbReference>
<evidence type="ECO:0000256" key="1">
    <source>
        <dbReference type="SAM" id="Phobius"/>
    </source>
</evidence>
<evidence type="ECO:0000313" key="2">
    <source>
        <dbReference type="EMBL" id="HIQ61208.1"/>
    </source>
</evidence>
<protein>
    <submittedName>
        <fullName evidence="2">DUF368 domain-containing protein</fullName>
    </submittedName>
</protein>
<keyword evidence="1" id="KW-0812">Transmembrane</keyword>
<name>A0A9D0YSN7_9FIRM</name>
<gene>
    <name evidence="2" type="ORF">IAD31_06395</name>
</gene>
<organism evidence="2 3">
    <name type="scientific">Candidatus Enterenecus faecium</name>
    <dbReference type="NCBI Taxonomy" id="2840780"/>
    <lineage>
        <taxon>Bacteria</taxon>
        <taxon>Bacillati</taxon>
        <taxon>Bacillota</taxon>
        <taxon>Clostridia</taxon>
        <taxon>Eubacteriales</taxon>
        <taxon>Candidatus Enterenecus</taxon>
    </lineage>
</organism>
<keyword evidence="1" id="KW-1133">Transmembrane helix</keyword>
<feature type="non-terminal residue" evidence="2">
    <location>
        <position position="40"/>
    </location>
</feature>
<proteinExistence type="predicted"/>
<accession>A0A9D0YSN7</accession>